<dbReference type="EMBL" id="CP002083">
    <property type="protein sequence ID" value="ADJ24761.1"/>
    <property type="molecule type" value="Genomic_DNA"/>
</dbReference>
<gene>
    <name evidence="3" type="ordered locus">Hden_2966</name>
</gene>
<dbReference type="STRING" id="582899.Hden_2966"/>
<dbReference type="Pfam" id="PF09718">
    <property type="entry name" value="Tape_meas_lam_C"/>
    <property type="match status" value="1"/>
</dbReference>
<keyword evidence="1" id="KW-0175">Coiled coil</keyword>
<dbReference type="OrthoDB" id="7365668at2"/>
<name>D8JVA7_HYPDA</name>
<feature type="coiled-coil region" evidence="1">
    <location>
        <begin position="390"/>
        <end position="420"/>
    </location>
</feature>
<accession>D8JVA7</accession>
<dbReference type="InterPro" id="IPR006431">
    <property type="entry name" value="Phage_tape_meas_C"/>
</dbReference>
<feature type="domain" description="Bacteriophage tail tape measure C-terminal" evidence="2">
    <location>
        <begin position="497"/>
        <end position="557"/>
    </location>
</feature>
<keyword evidence="4" id="KW-1185">Reference proteome</keyword>
<dbReference type="HOGENOM" id="CLU_392209_0_0_5"/>
<evidence type="ECO:0000313" key="3">
    <source>
        <dbReference type="EMBL" id="ADJ24761.1"/>
    </source>
</evidence>
<dbReference type="Proteomes" id="UP000002033">
    <property type="component" value="Chromosome"/>
</dbReference>
<evidence type="ECO:0000256" key="1">
    <source>
        <dbReference type="SAM" id="Coils"/>
    </source>
</evidence>
<feature type="coiled-coil region" evidence="1">
    <location>
        <begin position="175"/>
        <end position="209"/>
    </location>
</feature>
<evidence type="ECO:0000259" key="2">
    <source>
        <dbReference type="Pfam" id="PF09718"/>
    </source>
</evidence>
<protein>
    <submittedName>
        <fullName evidence="3">Phage tail tape measure protein, conserved region</fullName>
    </submittedName>
</protein>
<dbReference type="AlphaFoldDB" id="D8JVA7"/>
<dbReference type="KEGG" id="hdn:Hden_2966"/>
<dbReference type="RefSeq" id="WP_013216920.1">
    <property type="nucleotide sequence ID" value="NC_014313.1"/>
</dbReference>
<organism evidence="3 4">
    <name type="scientific">Hyphomicrobium denitrificans (strain ATCC 51888 / DSM 1869 / NCIMB 11706 / TK 0415)</name>
    <dbReference type="NCBI Taxonomy" id="582899"/>
    <lineage>
        <taxon>Bacteria</taxon>
        <taxon>Pseudomonadati</taxon>
        <taxon>Pseudomonadota</taxon>
        <taxon>Alphaproteobacteria</taxon>
        <taxon>Hyphomicrobiales</taxon>
        <taxon>Hyphomicrobiaceae</taxon>
        <taxon>Hyphomicrobium</taxon>
    </lineage>
</organism>
<dbReference type="eggNOG" id="COG3941">
    <property type="taxonomic scope" value="Bacteria"/>
</dbReference>
<reference evidence="4" key="1">
    <citation type="journal article" date="2011" name="J. Bacteriol.">
        <title>Genome sequences of eight morphologically diverse alphaproteobacteria.</title>
        <authorList>
            <consortium name="US DOE Joint Genome Institute"/>
            <person name="Brown P.J."/>
            <person name="Kysela D.T."/>
            <person name="Buechlein A."/>
            <person name="Hemmerich C."/>
            <person name="Brun Y.V."/>
        </authorList>
    </citation>
    <scope>NUCLEOTIDE SEQUENCE [LARGE SCALE GENOMIC DNA]</scope>
    <source>
        <strain evidence="4">ATCC 51888 / DSM 1869 / NCIB 11706 / TK 0415</strain>
    </source>
</reference>
<proteinExistence type="predicted"/>
<evidence type="ECO:0000313" key="4">
    <source>
        <dbReference type="Proteomes" id="UP000002033"/>
    </source>
</evidence>
<sequence length="703" mass="74863">MPEAFSSIADMRVVIDSATDKLEAGLTVAKNLVSRFAEDGGRDLSLFDKAVSATAGGIEGIASKANLVLSGLAAVKSVIDMIGASADAFAAQTGTEDQLEDVKTAAVELQGAVLTGLKTAFDDVKESAFQTVGNILGFGSSVQDTNYTASNVAEDGLRKLGDAFKYIRQSIEDYLPASKRSLSTLEEDIDTAKEKLQGLQDQFAALQTMDIGVDPASLDLLKQEIAGLQTQIFVLNQMAGGERILAAAKADRAVESSKGIEGLRAETEAMELNVETMRMSTVESAIYRAELKARQKLEEEGLDEDAIDRAIDKLSDRYSDAADAVEKFNASKKHDEDAKQYLDRLNQETDALRDRVAVLGMATAAAAAYTQQARNQRAIAALGDLDPQTMEKINAQLAEQRKLNQQLTTAEDQRKRQQLSEREGNNFEQIIAGLQRQTAQIMARTAAMYDGTEAGRVQAIVDQQLVNLQARHIEISPQRIAAIRDQAQAQVEATIAQEDAQRMTKLTGDVGNAVTSNLDSAFRNFTRTGKFSFHDMTMAIIQDLEQIAIKAAVITPLTNLMTGGTSGGGGALGSLLSLFGSSGSSSSGWATTIIPAFADGGDFSGGPMIVGERGPELIWPKFPGTVIPNNALPNAVQQATPSPNVEVNVINNSGAQVSQERRQSGGLDVVDIVIGAVKDGIAGGKLDSALGGRFGANVTPRER</sequence>